<dbReference type="NCBIfam" id="TIGR01297">
    <property type="entry name" value="CDF"/>
    <property type="match status" value="1"/>
</dbReference>
<evidence type="ECO:0000313" key="12">
    <source>
        <dbReference type="Proteomes" id="UP000018719"/>
    </source>
</evidence>
<evidence type="ECO:0000256" key="4">
    <source>
        <dbReference type="ARBA" id="ARBA00022475"/>
    </source>
</evidence>
<dbReference type="InterPro" id="IPR050291">
    <property type="entry name" value="CDF_Transporter"/>
</dbReference>
<dbReference type="InterPro" id="IPR036837">
    <property type="entry name" value="Cation_efflux_CTD_sf"/>
</dbReference>
<dbReference type="InterPro" id="IPR027469">
    <property type="entry name" value="Cation_efflux_TMD_sf"/>
</dbReference>
<evidence type="ECO:0000256" key="6">
    <source>
        <dbReference type="ARBA" id="ARBA00022989"/>
    </source>
</evidence>
<proteinExistence type="inferred from homology"/>
<dbReference type="Pfam" id="PF16916">
    <property type="entry name" value="ZT_dimer"/>
    <property type="match status" value="1"/>
</dbReference>
<feature type="transmembrane region" description="Helical" evidence="8">
    <location>
        <begin position="139"/>
        <end position="159"/>
    </location>
</feature>
<comment type="similarity">
    <text evidence="2">Belongs to the cation diffusion facilitator (CDF) transporter (TC 2.A.4) family.</text>
</comment>
<evidence type="ECO:0000256" key="7">
    <source>
        <dbReference type="ARBA" id="ARBA00023136"/>
    </source>
</evidence>
<keyword evidence="5 8" id="KW-0812">Transmembrane</keyword>
<dbReference type="GO" id="GO:0015086">
    <property type="term" value="F:cadmium ion transmembrane transporter activity"/>
    <property type="evidence" value="ECO:0007669"/>
    <property type="project" value="TreeGrafter"/>
</dbReference>
<dbReference type="GO" id="GO:0015093">
    <property type="term" value="F:ferrous iron transmembrane transporter activity"/>
    <property type="evidence" value="ECO:0007669"/>
    <property type="project" value="TreeGrafter"/>
</dbReference>
<evidence type="ECO:0000313" key="11">
    <source>
        <dbReference type="EMBL" id="EQA35440.1"/>
    </source>
</evidence>
<feature type="transmembrane region" description="Helical" evidence="8">
    <location>
        <begin position="56"/>
        <end position="79"/>
    </location>
</feature>
<accession>V6HH51</accession>
<dbReference type="SUPFAM" id="SSF160240">
    <property type="entry name" value="Cation efflux protein cytoplasmic domain-like"/>
    <property type="match status" value="1"/>
</dbReference>
<dbReference type="Pfam" id="PF01545">
    <property type="entry name" value="Cation_efflux"/>
    <property type="match status" value="1"/>
</dbReference>
<feature type="domain" description="Cation efflux protein cytoplasmic" evidence="10">
    <location>
        <begin position="234"/>
        <end position="308"/>
    </location>
</feature>
<evidence type="ECO:0000256" key="3">
    <source>
        <dbReference type="ARBA" id="ARBA00022448"/>
    </source>
</evidence>
<dbReference type="PANTHER" id="PTHR43840:SF15">
    <property type="entry name" value="MITOCHONDRIAL METAL TRANSPORTER 1-RELATED"/>
    <property type="match status" value="1"/>
</dbReference>
<dbReference type="STRING" id="1049790.LEP1GSC047_1672"/>
<dbReference type="GO" id="GO:0006882">
    <property type="term" value="P:intracellular zinc ion homeostasis"/>
    <property type="evidence" value="ECO:0007669"/>
    <property type="project" value="TreeGrafter"/>
</dbReference>
<name>V6HH51_9LEPT</name>
<evidence type="ECO:0000256" key="1">
    <source>
        <dbReference type="ARBA" id="ARBA00004651"/>
    </source>
</evidence>
<dbReference type="Proteomes" id="UP000018719">
    <property type="component" value="Unassembled WGS sequence"/>
</dbReference>
<comment type="subcellular location">
    <subcellularLocation>
        <location evidence="1">Cell membrane</location>
        <topology evidence="1">Multi-pass membrane protein</topology>
    </subcellularLocation>
</comment>
<comment type="caution">
    <text evidence="11">The sequence shown here is derived from an EMBL/GenBank/DDBJ whole genome shotgun (WGS) entry which is preliminary data.</text>
</comment>
<evidence type="ECO:0000259" key="9">
    <source>
        <dbReference type="Pfam" id="PF01545"/>
    </source>
</evidence>
<dbReference type="InterPro" id="IPR027470">
    <property type="entry name" value="Cation_efflux_CTD"/>
</dbReference>
<dbReference type="AlphaFoldDB" id="V6HH51"/>
<feature type="transmembrane region" description="Helical" evidence="8">
    <location>
        <begin position="30"/>
        <end position="50"/>
    </location>
</feature>
<dbReference type="Gene3D" id="3.30.70.1350">
    <property type="entry name" value="Cation efflux protein, cytoplasmic domain"/>
    <property type="match status" value="1"/>
</dbReference>
<feature type="transmembrane region" description="Helical" evidence="8">
    <location>
        <begin position="198"/>
        <end position="219"/>
    </location>
</feature>
<evidence type="ECO:0000256" key="5">
    <source>
        <dbReference type="ARBA" id="ARBA00022692"/>
    </source>
</evidence>
<feature type="transmembrane region" description="Helical" evidence="8">
    <location>
        <begin position="171"/>
        <end position="192"/>
    </location>
</feature>
<evidence type="ECO:0000256" key="8">
    <source>
        <dbReference type="SAM" id="Phobius"/>
    </source>
</evidence>
<dbReference type="Gene3D" id="1.20.1510.10">
    <property type="entry name" value="Cation efflux protein transmembrane domain"/>
    <property type="match status" value="1"/>
</dbReference>
<dbReference type="GO" id="GO:0015341">
    <property type="term" value="F:zinc efflux antiporter activity"/>
    <property type="evidence" value="ECO:0007669"/>
    <property type="project" value="TreeGrafter"/>
</dbReference>
<dbReference type="SUPFAM" id="SSF161111">
    <property type="entry name" value="Cation efflux protein transmembrane domain-like"/>
    <property type="match status" value="1"/>
</dbReference>
<dbReference type="FunFam" id="3.30.70.1350:FF:000002">
    <property type="entry name" value="Ferrous-iron efflux pump FieF"/>
    <property type="match status" value="1"/>
</dbReference>
<feature type="transmembrane region" description="Helical" evidence="8">
    <location>
        <begin position="100"/>
        <end position="119"/>
    </location>
</feature>
<feature type="domain" description="Cation efflux protein transmembrane" evidence="9">
    <location>
        <begin position="35"/>
        <end position="227"/>
    </location>
</feature>
<evidence type="ECO:0000256" key="2">
    <source>
        <dbReference type="ARBA" id="ARBA00008114"/>
    </source>
</evidence>
<keyword evidence="7 8" id="KW-0472">Membrane</keyword>
<protein>
    <submittedName>
        <fullName evidence="11">Cation diffusion facilitator family transporter</fullName>
    </submittedName>
</protein>
<gene>
    <name evidence="11" type="ORF">LEP1GSC047_1672</name>
</gene>
<keyword evidence="3" id="KW-0813">Transport</keyword>
<keyword evidence="4" id="KW-1003">Cell membrane</keyword>
<evidence type="ECO:0000259" key="10">
    <source>
        <dbReference type="Pfam" id="PF16916"/>
    </source>
</evidence>
<dbReference type="InterPro" id="IPR058533">
    <property type="entry name" value="Cation_efflux_TM"/>
</dbReference>
<dbReference type="InterPro" id="IPR002524">
    <property type="entry name" value="Cation_efflux"/>
</dbReference>
<keyword evidence="6 8" id="KW-1133">Transmembrane helix</keyword>
<reference evidence="11 12" key="1">
    <citation type="submission" date="2013-05" db="EMBL/GenBank/DDBJ databases">
        <authorList>
            <person name="Harkins D.M."/>
            <person name="Durkin A.S."/>
            <person name="Brinkac L.M."/>
            <person name="Haft D.H."/>
            <person name="Selengut J.D."/>
            <person name="Sanka R."/>
            <person name="DePew J."/>
            <person name="Purushe J."/>
            <person name="Hartskeerl R.A."/>
            <person name="Ahmed A."/>
            <person name="van der Linden H."/>
            <person name="Goris M.G.A."/>
            <person name="Vinetz J.M."/>
            <person name="Sutton G.G."/>
            <person name="Nierman W.C."/>
            <person name="Fouts D.E."/>
        </authorList>
    </citation>
    <scope>NUCLEOTIDE SEQUENCE [LARGE SCALE GENOMIC DNA]</scope>
    <source>
        <strain evidence="11 12">10</strain>
    </source>
</reference>
<dbReference type="GO" id="GO:0005886">
    <property type="term" value="C:plasma membrane"/>
    <property type="evidence" value="ECO:0007669"/>
    <property type="project" value="UniProtKB-SubCell"/>
</dbReference>
<dbReference type="EMBL" id="AHMM02000025">
    <property type="protein sequence ID" value="EQA35440.1"/>
    <property type="molecule type" value="Genomic_DNA"/>
</dbReference>
<sequence length="327" mass="36571">MEIKKRRIYLHKGKVLGRNDMYFSSNRIKIFAGLLSLFTAGFLGAIKFWVGFEQDSLAVLASALDSGLDFLTSSVNLYALYQAAKPADSDHRYGYGKAEAIAGLFQSLLVAASGGWILIRAGEHFLHPKSEIPEISSFYVMFISLALTGALILFQRSVVRKTGSLLVAADSLHYVSDLLGNLLVLLSVAVAMNTGWGWVDPLAGALVSLYLLKGAWSIFRNSTDILMDRDLSYEYRDSIVRVVESRAPQVLGYHDLRTRSAGERRFLEFHLEMPKNLTLEDSHKILDSILDELKEEFPYTEVLIHPDPVDVSQSGRTLLDKEAPRFY</sequence>
<organism evidence="11 12">
    <name type="scientific">Leptospira inadai serovar Lyme str. 10</name>
    <dbReference type="NCBI Taxonomy" id="1049790"/>
    <lineage>
        <taxon>Bacteria</taxon>
        <taxon>Pseudomonadati</taxon>
        <taxon>Spirochaetota</taxon>
        <taxon>Spirochaetia</taxon>
        <taxon>Leptospirales</taxon>
        <taxon>Leptospiraceae</taxon>
        <taxon>Leptospira</taxon>
    </lineage>
</organism>
<dbReference type="PANTHER" id="PTHR43840">
    <property type="entry name" value="MITOCHONDRIAL METAL TRANSPORTER 1-RELATED"/>
    <property type="match status" value="1"/>
</dbReference>